<dbReference type="PROSITE" id="PS00099">
    <property type="entry name" value="THIOLASE_3"/>
    <property type="match status" value="1"/>
</dbReference>
<dbReference type="Pfam" id="PF00108">
    <property type="entry name" value="Thiolase_N"/>
    <property type="match status" value="1"/>
</dbReference>
<evidence type="ECO:0000256" key="10">
    <source>
        <dbReference type="ARBA" id="ARBA00023128"/>
    </source>
</evidence>
<dbReference type="InterPro" id="IPR020610">
    <property type="entry name" value="Thiolase_AS"/>
</dbReference>
<dbReference type="GO" id="GO:0046872">
    <property type="term" value="F:metal ion binding"/>
    <property type="evidence" value="ECO:0007669"/>
    <property type="project" value="UniProtKB-KW"/>
</dbReference>
<keyword evidence="7" id="KW-0479">Metal-binding</keyword>
<evidence type="ECO:0000256" key="1">
    <source>
        <dbReference type="ARBA" id="ARBA00004173"/>
    </source>
</evidence>
<feature type="domain" description="Thiolase N-terminal" evidence="15">
    <location>
        <begin position="104"/>
        <end position="322"/>
    </location>
</feature>
<dbReference type="GO" id="GO:0005739">
    <property type="term" value="C:mitochondrion"/>
    <property type="evidence" value="ECO:0007669"/>
    <property type="project" value="UniProtKB-SubCell"/>
</dbReference>
<dbReference type="SUPFAM" id="SSF53901">
    <property type="entry name" value="Thiolase-like"/>
    <property type="match status" value="2"/>
</dbReference>
<evidence type="ECO:0000256" key="8">
    <source>
        <dbReference type="ARBA" id="ARBA00022946"/>
    </source>
</evidence>
<dbReference type="OrthoDB" id="5404651at2759"/>
<evidence type="ECO:0000259" key="15">
    <source>
        <dbReference type="Pfam" id="PF00108"/>
    </source>
</evidence>
<dbReference type="Pfam" id="PF02803">
    <property type="entry name" value="Thiolase_C"/>
    <property type="match status" value="1"/>
</dbReference>
<evidence type="ECO:0000256" key="11">
    <source>
        <dbReference type="ARBA" id="ARBA00023315"/>
    </source>
</evidence>
<dbReference type="Proteomes" id="UP000054653">
    <property type="component" value="Unassembled WGS sequence"/>
</dbReference>
<evidence type="ECO:0000256" key="7">
    <source>
        <dbReference type="ARBA" id="ARBA00022723"/>
    </source>
</evidence>
<keyword evidence="8" id="KW-0809">Transit peptide</keyword>
<dbReference type="EMBL" id="JYDI01000007">
    <property type="protein sequence ID" value="KRY60249.1"/>
    <property type="molecule type" value="Genomic_DNA"/>
</dbReference>
<dbReference type="EC" id="2.3.1.9" evidence="5"/>
<comment type="subcellular location">
    <subcellularLocation>
        <location evidence="1">Mitochondrion</location>
    </subcellularLocation>
</comment>
<evidence type="ECO:0000256" key="14">
    <source>
        <dbReference type="SAM" id="SignalP"/>
    </source>
</evidence>
<keyword evidence="9" id="KW-0630">Potassium</keyword>
<organism evidence="17 18">
    <name type="scientific">Trichinella britovi</name>
    <name type="common">Parasitic roundworm</name>
    <dbReference type="NCBI Taxonomy" id="45882"/>
    <lineage>
        <taxon>Eukaryota</taxon>
        <taxon>Metazoa</taxon>
        <taxon>Ecdysozoa</taxon>
        <taxon>Nematoda</taxon>
        <taxon>Enoplea</taxon>
        <taxon>Dorylaimia</taxon>
        <taxon>Trichinellida</taxon>
        <taxon>Trichinellidae</taxon>
        <taxon>Trichinella</taxon>
    </lineage>
</organism>
<feature type="active site" description="Proton acceptor" evidence="12">
    <location>
        <position position="410"/>
    </location>
</feature>
<comment type="similarity">
    <text evidence="3 13">Belongs to the thiolase-like superfamily. Thiolase family.</text>
</comment>
<dbReference type="AlphaFoldDB" id="A0A0V1DF21"/>
<feature type="signal peptide" evidence="14">
    <location>
        <begin position="1"/>
        <end position="20"/>
    </location>
</feature>
<evidence type="ECO:0000256" key="5">
    <source>
        <dbReference type="ARBA" id="ARBA00012705"/>
    </source>
</evidence>
<feature type="non-terminal residue" evidence="17">
    <location>
        <position position="1"/>
    </location>
</feature>
<dbReference type="PIRSF" id="PIRSF000429">
    <property type="entry name" value="Ac-CoA_Ac_transf"/>
    <property type="match status" value="1"/>
</dbReference>
<feature type="chain" id="PRO_5006876708" description="acetyl-CoA C-acetyltransferase" evidence="14">
    <location>
        <begin position="21"/>
        <end position="452"/>
    </location>
</feature>
<dbReference type="PANTHER" id="PTHR18919:SF156">
    <property type="entry name" value="ACETYL-COA ACETYLTRANSFERASE, MITOCHONDRIAL"/>
    <property type="match status" value="1"/>
</dbReference>
<keyword evidence="6 13" id="KW-0808">Transferase</keyword>
<keyword evidence="10" id="KW-0496">Mitochondrion</keyword>
<comment type="caution">
    <text evidence="17">The sequence shown here is derived from an EMBL/GenBank/DDBJ whole genome shotgun (WGS) entry which is preliminary data.</text>
</comment>
<dbReference type="PROSITE" id="PS00737">
    <property type="entry name" value="THIOLASE_2"/>
    <property type="match status" value="1"/>
</dbReference>
<name>A0A0V1DF21_TRIBR</name>
<reference evidence="17 18" key="1">
    <citation type="submission" date="2015-01" db="EMBL/GenBank/DDBJ databases">
        <title>Evolution of Trichinella species and genotypes.</title>
        <authorList>
            <person name="Korhonen P.K."/>
            <person name="Edoardo P."/>
            <person name="Giuseppe L.R."/>
            <person name="Gasser R.B."/>
        </authorList>
    </citation>
    <scope>NUCLEOTIDE SEQUENCE [LARGE SCALE GENOMIC DNA]</scope>
    <source>
        <strain evidence="17">ISS120</strain>
    </source>
</reference>
<feature type="active site" description="Acyl-thioester intermediate" evidence="12">
    <location>
        <position position="150"/>
    </location>
</feature>
<dbReference type="Gene3D" id="3.40.47.10">
    <property type="match status" value="1"/>
</dbReference>
<evidence type="ECO:0000256" key="9">
    <source>
        <dbReference type="ARBA" id="ARBA00022958"/>
    </source>
</evidence>
<dbReference type="GO" id="GO:0006635">
    <property type="term" value="P:fatty acid beta-oxidation"/>
    <property type="evidence" value="ECO:0007669"/>
    <property type="project" value="TreeGrafter"/>
</dbReference>
<feature type="active site" description="Proton acceptor" evidence="12">
    <location>
        <position position="438"/>
    </location>
</feature>
<comment type="pathway">
    <text evidence="2">Lipid metabolism.</text>
</comment>
<dbReference type="OMA" id="SMGTFGE"/>
<sequence length="452" mass="48912">LLYHVLITVIIMNLLKVVSFFNSKVELVSSSKRFMSGDLQKVYILSACRTPIGSFRSAFASMKAPELGSIAIKAAVDQAGLFEYFFKVFRIINIFKKMYCNFLDIPPQIIEEVYMGNVLQAYSGQAPARQALIGAGLPNSIPATTVNNVCASGLKAAMIAAQNLMCNHSETIVAGGMESMSNVPFYLPRTEIPYGGTAIKDGIVYDGLWDVYNQIHMGSCAEKTAKEQCISREAQDEYAKLSYERSASAWKRGVFNDEVVPVTVKQRDNVKIVSEDEEYKKCDFSRFASLKPVFNKDGGTGTITAANASTLNDGACALVLMNAVGIEKYSAKPKAEIVCFAEVATAPIDFPIAPAAAIEKVLKISGMKKEDIALWEINEAFSVVALANMKLLQLEKSKVNIHGGAVSIGHPLGMSGARILTHLVHSLKPNEYGIAAICYGGGGASAMLIKKI</sequence>
<comment type="subunit">
    <text evidence="4">Homotetramer.</text>
</comment>
<accession>A0A0V1DF21</accession>
<feature type="domain" description="Thiolase C-terminal" evidence="16">
    <location>
        <begin position="332"/>
        <end position="451"/>
    </location>
</feature>
<dbReference type="InterPro" id="IPR016039">
    <property type="entry name" value="Thiolase-like"/>
</dbReference>
<proteinExistence type="inferred from homology"/>
<evidence type="ECO:0000256" key="6">
    <source>
        <dbReference type="ARBA" id="ARBA00022679"/>
    </source>
</evidence>
<gene>
    <name evidence="17" type="primary">acat1</name>
    <name evidence="17" type="ORF">T03_14312</name>
</gene>
<dbReference type="InterPro" id="IPR002155">
    <property type="entry name" value="Thiolase"/>
</dbReference>
<evidence type="ECO:0000256" key="12">
    <source>
        <dbReference type="PIRSR" id="PIRSR000429-1"/>
    </source>
</evidence>
<dbReference type="CDD" id="cd00751">
    <property type="entry name" value="thiolase"/>
    <property type="match status" value="1"/>
</dbReference>
<keyword evidence="18" id="KW-1185">Reference proteome</keyword>
<dbReference type="PANTHER" id="PTHR18919">
    <property type="entry name" value="ACETYL-COA C-ACYLTRANSFERASE"/>
    <property type="match status" value="1"/>
</dbReference>
<dbReference type="InterPro" id="IPR020616">
    <property type="entry name" value="Thiolase_N"/>
</dbReference>
<evidence type="ECO:0000313" key="17">
    <source>
        <dbReference type="EMBL" id="KRY60249.1"/>
    </source>
</evidence>
<evidence type="ECO:0000256" key="4">
    <source>
        <dbReference type="ARBA" id="ARBA00011881"/>
    </source>
</evidence>
<protein>
    <recommendedName>
        <fullName evidence="5">acetyl-CoA C-acetyltransferase</fullName>
        <ecNumber evidence="5">2.3.1.9</ecNumber>
    </recommendedName>
</protein>
<evidence type="ECO:0000259" key="16">
    <source>
        <dbReference type="Pfam" id="PF02803"/>
    </source>
</evidence>
<dbReference type="InterPro" id="IPR020613">
    <property type="entry name" value="Thiolase_CS"/>
</dbReference>
<evidence type="ECO:0000256" key="2">
    <source>
        <dbReference type="ARBA" id="ARBA00005189"/>
    </source>
</evidence>
<dbReference type="GO" id="GO:0003985">
    <property type="term" value="F:acetyl-CoA C-acetyltransferase activity"/>
    <property type="evidence" value="ECO:0007669"/>
    <property type="project" value="UniProtKB-EC"/>
</dbReference>
<keyword evidence="14" id="KW-0732">Signal</keyword>
<evidence type="ECO:0000313" key="18">
    <source>
        <dbReference type="Proteomes" id="UP000054653"/>
    </source>
</evidence>
<keyword evidence="11 13" id="KW-0012">Acyltransferase</keyword>
<evidence type="ECO:0000256" key="3">
    <source>
        <dbReference type="ARBA" id="ARBA00010982"/>
    </source>
</evidence>
<evidence type="ECO:0000256" key="13">
    <source>
        <dbReference type="RuleBase" id="RU003557"/>
    </source>
</evidence>
<dbReference type="NCBIfam" id="TIGR01930">
    <property type="entry name" value="AcCoA-C-Actrans"/>
    <property type="match status" value="1"/>
</dbReference>
<dbReference type="InterPro" id="IPR020617">
    <property type="entry name" value="Thiolase_C"/>
</dbReference>